<dbReference type="GO" id="GO:0006368">
    <property type="term" value="P:transcription elongation by RNA polymerase II"/>
    <property type="evidence" value="ECO:0007669"/>
    <property type="project" value="TreeGrafter"/>
</dbReference>
<dbReference type="SUPFAM" id="SSF57667">
    <property type="entry name" value="beta-beta-alpha zinc fingers"/>
    <property type="match status" value="1"/>
</dbReference>
<dbReference type="PRINTS" id="PR00503">
    <property type="entry name" value="BROMODOMAIN"/>
</dbReference>
<dbReference type="InterPro" id="IPR043151">
    <property type="entry name" value="BAH_sf"/>
</dbReference>
<dbReference type="PANTHER" id="PTHR16062:SF19">
    <property type="entry name" value="PROTEIN POLYBROMO-1"/>
    <property type="match status" value="1"/>
</dbReference>
<feature type="region of interest" description="Disordered" evidence="13">
    <location>
        <begin position="121"/>
        <end position="247"/>
    </location>
</feature>
<dbReference type="InterPro" id="IPR036427">
    <property type="entry name" value="Bromodomain-like_sf"/>
</dbReference>
<evidence type="ECO:0000256" key="2">
    <source>
        <dbReference type="ARBA" id="ARBA00022723"/>
    </source>
</evidence>
<evidence type="ECO:0000259" key="14">
    <source>
        <dbReference type="PROSITE" id="PS50014"/>
    </source>
</evidence>
<dbReference type="AlphaFoldDB" id="A0A9P7G5V8"/>
<dbReference type="SMART" id="SM00297">
    <property type="entry name" value="BROMO"/>
    <property type="match status" value="2"/>
</dbReference>
<dbReference type="GO" id="GO:0008270">
    <property type="term" value="F:zinc ion binding"/>
    <property type="evidence" value="ECO:0007669"/>
    <property type="project" value="UniProtKB-KW"/>
</dbReference>
<feature type="compositionally biased region" description="Polar residues" evidence="13">
    <location>
        <begin position="202"/>
        <end position="215"/>
    </location>
</feature>
<evidence type="ECO:0000256" key="4">
    <source>
        <dbReference type="ARBA" id="ARBA00022771"/>
    </source>
</evidence>
<feature type="domain" description="C2H2-type" evidence="15">
    <location>
        <begin position="64"/>
        <end position="91"/>
    </location>
</feature>
<organism evidence="16 17">
    <name type="scientific">Asterophora parasitica</name>
    <dbReference type="NCBI Taxonomy" id="117018"/>
    <lineage>
        <taxon>Eukaryota</taxon>
        <taxon>Fungi</taxon>
        <taxon>Dikarya</taxon>
        <taxon>Basidiomycota</taxon>
        <taxon>Agaricomycotina</taxon>
        <taxon>Agaricomycetes</taxon>
        <taxon>Agaricomycetidae</taxon>
        <taxon>Agaricales</taxon>
        <taxon>Tricholomatineae</taxon>
        <taxon>Lyophyllaceae</taxon>
        <taxon>Asterophora</taxon>
    </lineage>
</organism>
<reference evidence="16" key="1">
    <citation type="submission" date="2020-07" db="EMBL/GenBank/DDBJ databases">
        <authorList>
            <person name="Nieuwenhuis M."/>
            <person name="Van De Peppel L.J.J."/>
        </authorList>
    </citation>
    <scope>NUCLEOTIDE SEQUENCE</scope>
    <source>
        <strain evidence="16">AP01</strain>
        <tissue evidence="16">Mycelium</tissue>
    </source>
</reference>
<evidence type="ECO:0000313" key="16">
    <source>
        <dbReference type="EMBL" id="KAG5644138.1"/>
    </source>
</evidence>
<dbReference type="PANTHER" id="PTHR16062">
    <property type="entry name" value="SWI/SNF-RELATED"/>
    <property type="match status" value="1"/>
</dbReference>
<dbReference type="OrthoDB" id="1742084at2759"/>
<evidence type="ECO:0000256" key="6">
    <source>
        <dbReference type="ARBA" id="ARBA00022853"/>
    </source>
</evidence>
<keyword evidence="2" id="KW-0479">Metal-binding</keyword>
<dbReference type="GO" id="GO:0016586">
    <property type="term" value="C:RSC-type complex"/>
    <property type="evidence" value="ECO:0007669"/>
    <property type="project" value="InterPro"/>
</dbReference>
<dbReference type="Gene3D" id="1.20.920.10">
    <property type="entry name" value="Bromodomain-like"/>
    <property type="match status" value="2"/>
</dbReference>
<keyword evidence="4 12" id="KW-0863">Zinc-finger</keyword>
<feature type="compositionally biased region" description="Low complexity" evidence="13">
    <location>
        <begin position="447"/>
        <end position="459"/>
    </location>
</feature>
<evidence type="ECO:0000256" key="11">
    <source>
        <dbReference type="PROSITE-ProRule" id="PRU00035"/>
    </source>
</evidence>
<keyword evidence="8 11" id="KW-0103">Bromodomain</keyword>
<keyword evidence="17" id="KW-1185">Reference proteome</keyword>
<dbReference type="CDD" id="cd04369">
    <property type="entry name" value="Bromodomain"/>
    <property type="match status" value="2"/>
</dbReference>
<keyword evidence="6" id="KW-0156">Chromatin regulator</keyword>
<keyword evidence="7" id="KW-0805">Transcription regulation</keyword>
<evidence type="ECO:0000256" key="10">
    <source>
        <dbReference type="ARBA" id="ARBA00023242"/>
    </source>
</evidence>
<dbReference type="FunFam" id="3.30.160.60:FF:000100">
    <property type="entry name" value="Zinc finger 45-like"/>
    <property type="match status" value="1"/>
</dbReference>
<feature type="compositionally biased region" description="Polar residues" evidence="13">
    <location>
        <begin position="460"/>
        <end position="473"/>
    </location>
</feature>
<keyword evidence="5" id="KW-0862">Zinc</keyword>
<dbReference type="SMART" id="SM00355">
    <property type="entry name" value="ZnF_C2H2"/>
    <property type="match status" value="2"/>
</dbReference>
<dbReference type="Gene3D" id="2.30.30.490">
    <property type="match status" value="1"/>
</dbReference>
<gene>
    <name evidence="16" type="ORF">DXG03_009085</name>
</gene>
<dbReference type="InterPro" id="IPR036236">
    <property type="entry name" value="Znf_C2H2_sf"/>
</dbReference>
<feature type="compositionally biased region" description="Polar residues" evidence="13">
    <location>
        <begin position="7"/>
        <end position="23"/>
    </location>
</feature>
<feature type="region of interest" description="Disordered" evidence="13">
    <location>
        <begin position="1"/>
        <end position="23"/>
    </location>
</feature>
<keyword evidence="3" id="KW-0677">Repeat</keyword>
<name>A0A9P7G5V8_9AGAR</name>
<keyword evidence="9" id="KW-0804">Transcription</keyword>
<evidence type="ECO:0000313" key="17">
    <source>
        <dbReference type="Proteomes" id="UP000775547"/>
    </source>
</evidence>
<dbReference type="GO" id="GO:0006338">
    <property type="term" value="P:chromatin remodeling"/>
    <property type="evidence" value="ECO:0007669"/>
    <property type="project" value="InterPro"/>
</dbReference>
<dbReference type="InterPro" id="IPR013087">
    <property type="entry name" value="Znf_C2H2_type"/>
</dbReference>
<evidence type="ECO:0000256" key="9">
    <source>
        <dbReference type="ARBA" id="ARBA00023163"/>
    </source>
</evidence>
<feature type="domain" description="Bromo" evidence="14">
    <location>
        <begin position="570"/>
        <end position="619"/>
    </location>
</feature>
<dbReference type="GO" id="GO:0003682">
    <property type="term" value="F:chromatin binding"/>
    <property type="evidence" value="ECO:0007669"/>
    <property type="project" value="TreeGrafter"/>
</dbReference>
<sequence length="726" mass="79532">MAVLLNPSRSQINSPQTSHPASINNRDIHSEVAPAILPLPVRHVRSVETEALATCDTLSREKKHGCTMCHKRFDRPSTLRKHLLVHTGEKAFVCDTCGRRFGVASNLNRHVKRCILKPVNAAAAGKQSSPGTAGNSSDSQSARDPSPSSSNTLSSNSSDQPSSPAHQSTPSPARQSRASAPAAPKRRRRAPSPSRWIPPSLLSFNLTPPESRQSTPVPLPPVRRNLPKEERNSWDENVASSPYHPRGWKNVLPGPGLGLGLGLSGKDVRNLNLGGNGGFMLGRAAAATEVVNFILGMTIGPKKRHPAEMFLELVDRTGWPQYYEVIPEPRCLNNIKSGIEKGRYRDASDIYTDLSLVFWNAIFYNEAESQIALDAKTLKTALETEWKKRSVLPPARTSPPPSSAQKVHKVEEEEVSVDDDDMPSSAPTPAPAPVALTPAQARIVTPATRSTPVPTSTSTGHVVQTKSVTTRQKSAQLLPDMDVDILSDDGQGSSALPGVIEMDQESEEIVRQLEKGLLRWPGFSEEGWSTDVGQERIADVVHAIKSYKDVIGNRLATALEAMPEETTVQYLSFTSPLSLKSIEARARSHSYQSSREFDLDMARLFEKARRWHRPSTEPYGRVLLLQRLYQDLMSSNPPPGPPYHSATNFAALRAGPGNVKLHASEGDGVVGVTTHRVSTKDRTFVDELHYKGWSVKLGDWVHLSNPDDPTRPIIAQVSKCWVTDEL</sequence>
<proteinExistence type="predicted"/>
<dbReference type="Pfam" id="PF00096">
    <property type="entry name" value="zf-C2H2"/>
    <property type="match status" value="2"/>
</dbReference>
<comment type="subcellular location">
    <subcellularLocation>
        <location evidence="1">Nucleus</location>
    </subcellularLocation>
</comment>
<dbReference type="Gene3D" id="3.30.160.60">
    <property type="entry name" value="Classic Zinc Finger"/>
    <property type="match status" value="2"/>
</dbReference>
<reference evidence="16" key="2">
    <citation type="submission" date="2021-10" db="EMBL/GenBank/DDBJ databases">
        <title>Phylogenomics reveals ancestral predisposition of the termite-cultivated fungus Termitomyces towards a domesticated lifestyle.</title>
        <authorList>
            <person name="Auxier B."/>
            <person name="Grum-Grzhimaylo A."/>
            <person name="Cardenas M.E."/>
            <person name="Lodge J.D."/>
            <person name="Laessoe T."/>
            <person name="Pedersen O."/>
            <person name="Smith M.E."/>
            <person name="Kuyper T.W."/>
            <person name="Franco-Molano E.A."/>
            <person name="Baroni T.J."/>
            <person name="Aanen D.K."/>
        </authorList>
    </citation>
    <scope>NUCLEOTIDE SEQUENCE</scope>
    <source>
        <strain evidence="16">AP01</strain>
        <tissue evidence="16">Mycelium</tissue>
    </source>
</reference>
<feature type="compositionally biased region" description="Low complexity" evidence="13">
    <location>
        <begin position="136"/>
        <end position="183"/>
    </location>
</feature>
<dbReference type="Proteomes" id="UP000775547">
    <property type="component" value="Unassembled WGS sequence"/>
</dbReference>
<dbReference type="InterPro" id="IPR001487">
    <property type="entry name" value="Bromodomain"/>
</dbReference>
<evidence type="ECO:0000259" key="15">
    <source>
        <dbReference type="PROSITE" id="PS50157"/>
    </source>
</evidence>
<feature type="region of interest" description="Disordered" evidence="13">
    <location>
        <begin position="447"/>
        <end position="473"/>
    </location>
</feature>
<feature type="compositionally biased region" description="Acidic residues" evidence="13">
    <location>
        <begin position="412"/>
        <end position="422"/>
    </location>
</feature>
<accession>A0A9P7G5V8</accession>
<dbReference type="Pfam" id="PF00439">
    <property type="entry name" value="Bromodomain"/>
    <property type="match status" value="2"/>
</dbReference>
<feature type="region of interest" description="Disordered" evidence="13">
    <location>
        <begin position="390"/>
        <end position="433"/>
    </location>
</feature>
<dbReference type="EMBL" id="JABCKV010000082">
    <property type="protein sequence ID" value="KAG5644138.1"/>
    <property type="molecule type" value="Genomic_DNA"/>
</dbReference>
<feature type="compositionally biased region" description="Polar residues" evidence="13">
    <location>
        <begin position="126"/>
        <end position="135"/>
    </location>
</feature>
<dbReference type="PROSITE" id="PS50014">
    <property type="entry name" value="BROMODOMAIN_2"/>
    <property type="match status" value="2"/>
</dbReference>
<protein>
    <submittedName>
        <fullName evidence="16">Uncharacterized protein</fullName>
    </submittedName>
</protein>
<evidence type="ECO:0000256" key="8">
    <source>
        <dbReference type="ARBA" id="ARBA00023117"/>
    </source>
</evidence>
<evidence type="ECO:0000256" key="3">
    <source>
        <dbReference type="ARBA" id="ARBA00022737"/>
    </source>
</evidence>
<evidence type="ECO:0000256" key="5">
    <source>
        <dbReference type="ARBA" id="ARBA00022833"/>
    </source>
</evidence>
<dbReference type="PROSITE" id="PS50157">
    <property type="entry name" value="ZINC_FINGER_C2H2_2"/>
    <property type="match status" value="2"/>
</dbReference>
<feature type="domain" description="Bromo" evidence="14">
    <location>
        <begin position="302"/>
        <end position="372"/>
    </location>
</feature>
<feature type="domain" description="C2H2-type" evidence="15">
    <location>
        <begin position="92"/>
        <end position="112"/>
    </location>
</feature>
<feature type="compositionally biased region" description="Low complexity" evidence="13">
    <location>
        <begin position="191"/>
        <end position="200"/>
    </location>
</feature>
<keyword evidence="10" id="KW-0539">Nucleus</keyword>
<dbReference type="SUPFAM" id="SSF47370">
    <property type="entry name" value="Bromodomain"/>
    <property type="match status" value="2"/>
</dbReference>
<comment type="caution">
    <text evidence="16">The sequence shown here is derived from an EMBL/GenBank/DDBJ whole genome shotgun (WGS) entry which is preliminary data.</text>
</comment>
<evidence type="ECO:0000256" key="12">
    <source>
        <dbReference type="PROSITE-ProRule" id="PRU00042"/>
    </source>
</evidence>
<evidence type="ECO:0000256" key="1">
    <source>
        <dbReference type="ARBA" id="ARBA00004123"/>
    </source>
</evidence>
<evidence type="ECO:0000256" key="7">
    <source>
        <dbReference type="ARBA" id="ARBA00023015"/>
    </source>
</evidence>
<evidence type="ECO:0000256" key="13">
    <source>
        <dbReference type="SAM" id="MobiDB-lite"/>
    </source>
</evidence>
<dbReference type="PROSITE" id="PS00028">
    <property type="entry name" value="ZINC_FINGER_C2H2_1"/>
    <property type="match status" value="1"/>
</dbReference>
<dbReference type="InterPro" id="IPR037382">
    <property type="entry name" value="Rsc/polybromo"/>
</dbReference>